<feature type="binding site" evidence="15">
    <location>
        <begin position="599"/>
        <end position="606"/>
    </location>
    <ligand>
        <name>ATP</name>
        <dbReference type="ChEBI" id="CHEBI:30616"/>
    </ligand>
</feature>
<dbReference type="Pfam" id="PF07714">
    <property type="entry name" value="PK_Tyr_Ser-Thr"/>
    <property type="match status" value="1"/>
</dbReference>
<dbReference type="Gene3D" id="1.10.510.10">
    <property type="entry name" value="Transferase(Phosphotransferase) domain 1"/>
    <property type="match status" value="1"/>
</dbReference>
<keyword evidence="9" id="KW-1015">Disulfide bond</keyword>
<dbReference type="PROSITE" id="PS00109">
    <property type="entry name" value="PROTEIN_KINASE_TYR"/>
    <property type="match status" value="1"/>
</dbReference>
<dbReference type="InterPro" id="IPR020635">
    <property type="entry name" value="Tyr_kinase_cat_dom"/>
</dbReference>
<dbReference type="InterPro" id="IPR007110">
    <property type="entry name" value="Ig-like_dom"/>
</dbReference>
<evidence type="ECO:0000256" key="8">
    <source>
        <dbReference type="ARBA" id="ARBA00023136"/>
    </source>
</evidence>
<evidence type="ECO:0000256" key="5">
    <source>
        <dbReference type="ARBA" id="ARBA00022741"/>
    </source>
</evidence>
<dbReference type="InterPro" id="IPR011009">
    <property type="entry name" value="Kinase-like_dom_sf"/>
</dbReference>
<dbReference type="FunFam" id="2.60.40.10:FF:001641">
    <property type="entry name" value="Myoblast growth factor receptor egl-15"/>
    <property type="match status" value="1"/>
</dbReference>
<dbReference type="GO" id="GO:0005524">
    <property type="term" value="F:ATP binding"/>
    <property type="evidence" value="ECO:0007669"/>
    <property type="project" value="UniProtKB-UniRule"/>
</dbReference>
<dbReference type="InterPro" id="IPR008266">
    <property type="entry name" value="Tyr_kinase_AS"/>
</dbReference>
<name>A0AAN8FKW2_TRICO</name>
<feature type="binding site" evidence="16">
    <location>
        <position position="764"/>
    </location>
    <ligand>
        <name>Mg(2+)</name>
        <dbReference type="ChEBI" id="CHEBI:18420"/>
    </ligand>
</feature>
<dbReference type="PANTHER" id="PTHR24416">
    <property type="entry name" value="TYROSINE-PROTEIN KINASE RECEPTOR"/>
    <property type="match status" value="1"/>
</dbReference>
<protein>
    <recommendedName>
        <fullName evidence="2">receptor protein-tyrosine kinase</fullName>
        <ecNumber evidence="2">2.7.10.1</ecNumber>
    </recommendedName>
</protein>
<keyword evidence="7 18" id="KW-1133">Transmembrane helix</keyword>
<gene>
    <name evidence="21" type="ORF">GCK32_008867</name>
</gene>
<dbReference type="EC" id="2.7.10.1" evidence="2"/>
<dbReference type="Proteomes" id="UP001331761">
    <property type="component" value="Unassembled WGS sequence"/>
</dbReference>
<dbReference type="PRINTS" id="PR00109">
    <property type="entry name" value="TYRKINASE"/>
</dbReference>
<proteinExistence type="predicted"/>
<feature type="domain" description="Ig-like" evidence="20">
    <location>
        <begin position="1"/>
        <end position="66"/>
    </location>
</feature>
<dbReference type="InterPro" id="IPR013783">
    <property type="entry name" value="Ig-like_fold"/>
</dbReference>
<evidence type="ECO:0000256" key="16">
    <source>
        <dbReference type="PIRSR" id="PIRSR000615-3"/>
    </source>
</evidence>
<evidence type="ECO:0000256" key="12">
    <source>
        <dbReference type="ARBA" id="ARBA00023319"/>
    </source>
</evidence>
<dbReference type="SUPFAM" id="SSF48726">
    <property type="entry name" value="Immunoglobulin"/>
    <property type="match status" value="3"/>
</dbReference>
<dbReference type="Pfam" id="PF13927">
    <property type="entry name" value="Ig_3"/>
    <property type="match status" value="1"/>
</dbReference>
<evidence type="ECO:0000259" key="20">
    <source>
        <dbReference type="PROSITE" id="PS50835"/>
    </source>
</evidence>
<evidence type="ECO:0000256" key="7">
    <source>
        <dbReference type="ARBA" id="ARBA00022989"/>
    </source>
</evidence>
<dbReference type="PROSITE" id="PS00107">
    <property type="entry name" value="PROTEIN_KINASE_ATP"/>
    <property type="match status" value="1"/>
</dbReference>
<dbReference type="Gene3D" id="3.30.200.20">
    <property type="entry name" value="Phosphorylase Kinase, domain 1"/>
    <property type="match status" value="1"/>
</dbReference>
<dbReference type="FunFam" id="2.60.40.10:FF:001689">
    <property type="entry name" value="Myoblast growth factor receptor egl-15"/>
    <property type="match status" value="1"/>
</dbReference>
<comment type="catalytic activity">
    <reaction evidence="13">
        <text>L-tyrosyl-[protein] + ATP = O-phospho-L-tyrosyl-[protein] + ADP + H(+)</text>
        <dbReference type="Rhea" id="RHEA:10596"/>
        <dbReference type="Rhea" id="RHEA-COMP:10136"/>
        <dbReference type="Rhea" id="RHEA-COMP:20101"/>
        <dbReference type="ChEBI" id="CHEBI:15378"/>
        <dbReference type="ChEBI" id="CHEBI:30616"/>
        <dbReference type="ChEBI" id="CHEBI:46858"/>
        <dbReference type="ChEBI" id="CHEBI:61978"/>
        <dbReference type="ChEBI" id="CHEBI:456216"/>
        <dbReference type="EC" id="2.7.10.1"/>
    </reaction>
</comment>
<dbReference type="PANTHER" id="PTHR24416:SF550">
    <property type="entry name" value="FIBROBLAST GROWTH FACTOR RECEPTOR HOMOLOG 1-RELATED"/>
    <property type="match status" value="1"/>
</dbReference>
<evidence type="ECO:0000256" key="4">
    <source>
        <dbReference type="ARBA" id="ARBA00022729"/>
    </source>
</evidence>
<feature type="binding site" evidence="15">
    <location>
        <position position="630"/>
    </location>
    <ligand>
        <name>ATP</name>
        <dbReference type="ChEBI" id="CHEBI:30616"/>
    </ligand>
</feature>
<dbReference type="InterPro" id="IPR013098">
    <property type="entry name" value="Ig_I-set"/>
</dbReference>
<evidence type="ECO:0000256" key="9">
    <source>
        <dbReference type="ARBA" id="ARBA00023157"/>
    </source>
</evidence>
<dbReference type="FunFam" id="3.30.200.20:FF:000698">
    <property type="entry name" value="Myoblast growth factor receptor egl-15"/>
    <property type="match status" value="1"/>
</dbReference>
<evidence type="ECO:0000256" key="1">
    <source>
        <dbReference type="ARBA" id="ARBA00004167"/>
    </source>
</evidence>
<evidence type="ECO:0000256" key="10">
    <source>
        <dbReference type="ARBA" id="ARBA00023170"/>
    </source>
</evidence>
<feature type="transmembrane region" description="Helical" evidence="18">
    <location>
        <begin position="480"/>
        <end position="505"/>
    </location>
</feature>
<dbReference type="InterPro" id="IPR036179">
    <property type="entry name" value="Ig-like_dom_sf"/>
</dbReference>
<dbReference type="Pfam" id="PF07679">
    <property type="entry name" value="I-set"/>
    <property type="match status" value="2"/>
</dbReference>
<feature type="active site" description="Proton acceptor" evidence="14">
    <location>
        <position position="759"/>
    </location>
</feature>
<evidence type="ECO:0000313" key="22">
    <source>
        <dbReference type="Proteomes" id="UP001331761"/>
    </source>
</evidence>
<dbReference type="GO" id="GO:0005886">
    <property type="term" value="C:plasma membrane"/>
    <property type="evidence" value="ECO:0007669"/>
    <property type="project" value="TreeGrafter"/>
</dbReference>
<dbReference type="GO" id="GO:0046872">
    <property type="term" value="F:metal ion binding"/>
    <property type="evidence" value="ECO:0007669"/>
    <property type="project" value="UniProtKB-KW"/>
</dbReference>
<evidence type="ECO:0000256" key="15">
    <source>
        <dbReference type="PIRSR" id="PIRSR000615-2"/>
    </source>
</evidence>
<dbReference type="PIRSF" id="PIRSF000615">
    <property type="entry name" value="TyrPK_CSF1-R"/>
    <property type="match status" value="1"/>
</dbReference>
<dbReference type="InterPro" id="IPR050122">
    <property type="entry name" value="RTK"/>
</dbReference>
<keyword evidence="6 15" id="KW-0067">ATP-binding</keyword>
<keyword evidence="16" id="KW-0460">Magnesium</keyword>
<accession>A0AAN8FKW2</accession>
<feature type="non-terminal residue" evidence="21">
    <location>
        <position position="898"/>
    </location>
</feature>
<evidence type="ECO:0000256" key="18">
    <source>
        <dbReference type="SAM" id="Phobius"/>
    </source>
</evidence>
<evidence type="ECO:0000256" key="3">
    <source>
        <dbReference type="ARBA" id="ARBA00022692"/>
    </source>
</evidence>
<keyword evidence="10 21" id="KW-0675">Receptor</keyword>
<dbReference type="GO" id="GO:0007169">
    <property type="term" value="P:cell surface receptor protein tyrosine kinase signaling pathway"/>
    <property type="evidence" value="ECO:0007669"/>
    <property type="project" value="TreeGrafter"/>
</dbReference>
<dbReference type="EMBL" id="WIXE01005692">
    <property type="protein sequence ID" value="KAK5981966.1"/>
    <property type="molecule type" value="Genomic_DNA"/>
</dbReference>
<evidence type="ECO:0000313" key="21">
    <source>
        <dbReference type="EMBL" id="KAK5981966.1"/>
    </source>
</evidence>
<keyword evidence="3 18" id="KW-0812">Transmembrane</keyword>
<feature type="binding site" evidence="17">
    <location>
        <position position="631"/>
    </location>
    <ligand>
        <name>ATP</name>
        <dbReference type="ChEBI" id="CHEBI:30616"/>
    </ligand>
</feature>
<feature type="binding site" evidence="15">
    <location>
        <position position="763"/>
    </location>
    <ligand>
        <name>ATP</name>
        <dbReference type="ChEBI" id="CHEBI:30616"/>
    </ligand>
</feature>
<dbReference type="SMART" id="SM00409">
    <property type="entry name" value="IG"/>
    <property type="match status" value="3"/>
</dbReference>
<reference evidence="21 22" key="1">
    <citation type="submission" date="2019-10" db="EMBL/GenBank/DDBJ databases">
        <title>Assembly and Annotation for the nematode Trichostrongylus colubriformis.</title>
        <authorList>
            <person name="Martin J."/>
        </authorList>
    </citation>
    <scope>NUCLEOTIDE SEQUENCE [LARGE SCALE GENOMIC DNA]</scope>
    <source>
        <strain evidence="21">G859</strain>
        <tissue evidence="21">Whole worm</tissue>
    </source>
</reference>
<evidence type="ECO:0000256" key="13">
    <source>
        <dbReference type="ARBA" id="ARBA00051243"/>
    </source>
</evidence>
<keyword evidence="22" id="KW-1185">Reference proteome</keyword>
<keyword evidence="16" id="KW-0479">Metal-binding</keyword>
<dbReference type="PROSITE" id="PS50835">
    <property type="entry name" value="IG_LIKE"/>
    <property type="match status" value="3"/>
</dbReference>
<organism evidence="21 22">
    <name type="scientific">Trichostrongylus colubriformis</name>
    <name type="common">Black scour worm</name>
    <dbReference type="NCBI Taxonomy" id="6319"/>
    <lineage>
        <taxon>Eukaryota</taxon>
        <taxon>Metazoa</taxon>
        <taxon>Ecdysozoa</taxon>
        <taxon>Nematoda</taxon>
        <taxon>Chromadorea</taxon>
        <taxon>Rhabditida</taxon>
        <taxon>Rhabditina</taxon>
        <taxon>Rhabditomorpha</taxon>
        <taxon>Strongyloidea</taxon>
        <taxon>Trichostrongylidae</taxon>
        <taxon>Trichostrongylus</taxon>
    </lineage>
</organism>
<keyword evidence="5 15" id="KW-0547">Nucleotide-binding</keyword>
<dbReference type="SUPFAM" id="SSF56112">
    <property type="entry name" value="Protein kinase-like (PK-like)"/>
    <property type="match status" value="1"/>
</dbReference>
<evidence type="ECO:0000259" key="19">
    <source>
        <dbReference type="PROSITE" id="PS50011"/>
    </source>
</evidence>
<dbReference type="AlphaFoldDB" id="A0AAN8FKW2"/>
<dbReference type="SMART" id="SM00408">
    <property type="entry name" value="IGc2"/>
    <property type="match status" value="3"/>
</dbReference>
<dbReference type="GO" id="GO:0004714">
    <property type="term" value="F:transmembrane receptor protein tyrosine kinase activity"/>
    <property type="evidence" value="ECO:0007669"/>
    <property type="project" value="UniProtKB-EC"/>
</dbReference>
<comment type="subcellular location">
    <subcellularLocation>
        <location evidence="1">Membrane</location>
        <topology evidence="1">Single-pass membrane protein</topology>
    </subcellularLocation>
</comment>
<evidence type="ECO:0000256" key="14">
    <source>
        <dbReference type="PIRSR" id="PIRSR000615-1"/>
    </source>
</evidence>
<dbReference type="GO" id="GO:0009653">
    <property type="term" value="P:anatomical structure morphogenesis"/>
    <property type="evidence" value="ECO:0007669"/>
    <property type="project" value="UniProtKB-ARBA"/>
</dbReference>
<feature type="domain" description="Protein kinase" evidence="19">
    <location>
        <begin position="592"/>
        <end position="893"/>
    </location>
</feature>
<dbReference type="InterPro" id="IPR003599">
    <property type="entry name" value="Ig_sub"/>
</dbReference>
<keyword evidence="8 18" id="KW-0472">Membrane</keyword>
<evidence type="ECO:0000256" key="17">
    <source>
        <dbReference type="PROSITE-ProRule" id="PRU10141"/>
    </source>
</evidence>
<keyword evidence="12" id="KW-0393">Immunoglobulin domain</keyword>
<dbReference type="InterPro" id="IPR017441">
    <property type="entry name" value="Protein_kinase_ATP_BS"/>
</dbReference>
<dbReference type="SMART" id="SM00219">
    <property type="entry name" value="TyrKc"/>
    <property type="match status" value="1"/>
</dbReference>
<feature type="domain" description="Ig-like" evidence="20">
    <location>
        <begin position="244"/>
        <end position="341"/>
    </location>
</feature>
<dbReference type="Gene3D" id="2.60.40.10">
    <property type="entry name" value="Immunoglobulins"/>
    <property type="match status" value="3"/>
</dbReference>
<evidence type="ECO:0000256" key="6">
    <source>
        <dbReference type="ARBA" id="ARBA00022840"/>
    </source>
</evidence>
<dbReference type="InterPro" id="IPR000719">
    <property type="entry name" value="Prot_kinase_dom"/>
</dbReference>
<keyword evidence="4" id="KW-0732">Signal</keyword>
<dbReference type="PROSITE" id="PS50011">
    <property type="entry name" value="PROTEIN_KINASE_DOM"/>
    <property type="match status" value="1"/>
</dbReference>
<dbReference type="InterPro" id="IPR001245">
    <property type="entry name" value="Ser-Thr/Tyr_kinase_cat_dom"/>
</dbReference>
<dbReference type="GO" id="GO:0043235">
    <property type="term" value="C:receptor complex"/>
    <property type="evidence" value="ECO:0007669"/>
    <property type="project" value="TreeGrafter"/>
</dbReference>
<comment type="caution">
    <text evidence="21">The sequence shown here is derived from an EMBL/GenBank/DDBJ whole genome shotgun (WGS) entry which is preliminary data.</text>
</comment>
<feature type="binding site" evidence="16">
    <location>
        <position position="777"/>
    </location>
    <ligand>
        <name>Mg(2+)</name>
        <dbReference type="ChEBI" id="CHEBI:18420"/>
    </ligand>
</feature>
<keyword evidence="11" id="KW-0325">Glycoprotein</keyword>
<feature type="domain" description="Ig-like" evidence="20">
    <location>
        <begin position="349"/>
        <end position="459"/>
    </location>
</feature>
<evidence type="ECO:0000256" key="2">
    <source>
        <dbReference type="ARBA" id="ARBA00011902"/>
    </source>
</evidence>
<evidence type="ECO:0000256" key="11">
    <source>
        <dbReference type="ARBA" id="ARBA00023180"/>
    </source>
</evidence>
<dbReference type="CDD" id="cd00096">
    <property type="entry name" value="Ig"/>
    <property type="match status" value="1"/>
</dbReference>
<dbReference type="InterPro" id="IPR003598">
    <property type="entry name" value="Ig_sub2"/>
</dbReference>
<sequence length="898" mass="102273">MSKSPLEVKWYRNGELLNKDAFGHRFRENKKHMTLDIKAVEVSDQGLWTCKVSNHLGKVDRNFTVEIIDFCDYFAMRSGVTFALPPASIPMECICLWQITNDKERHDIDYSIATTTTCNKYASRIEKRARKSRKDPLACIEPPCDVYGMPLLLTTTLASTSAKTTTKFAMESTTKLAMRPSSTAHVHATLIKDRSLEEITSARTPSRLREMKQHPISVISSTPNLPSYRRRVLEKEVNYEPPPPEVKPSFKDGDETARSLASPAGRTVKLSCRATGYPEPRVVWHKNGAIITEASPRMTGADFKIRKGMLEMEDAAESDSGKYMCEVFNSLGTIRRTFNVTIINRMRGPPIIVPNILVNQTVNVNGTATFSCRVVSDLTPYIFWVRIDRVNGSLRYYNETAKEYMFKYTEMEAIENANVVTNDDESTLTLVNVTLEDQGIYACITGNSLGFVLANATLTVNEFLGMVLLTGNPEPEYSTWSMLLLLLIVMLLSLMLSLCVAYYICFRITKKRRDLEDRVGLMPKKKKVIVTHKPYSEEKEGCSDLPSTYQIQIVEQASSTKGRRPRLSSDLTLLSDYEIDPDPLWEIDRSRLELVDILGEGAFGEVWRANLRPHHNDPSVPPEGIPVAVKKLKSSAHEKELIDLVSEMETFKIIGRHDNLLRLIGCCTGSGPLYVVLELCKYGNLRDFLRIHRPKEDKQEAMAKHSGELADYLEPRKWTDKHDTQIAIHNITHKHLVHFAWQVAKGMEFMANKKIIHRDLAARNVLVAENFVMKISDFGLSRDVHCNDYYRKKGNGRLPIKWMALEALDSHMYTVESDVWSYGILLWEIMTMGGTPYPTIAMPQLYSVLKGGYRMEAPQKCPSEIYDLMVSCWQEKREKRPTFKMIADYLDWMLQDAD</sequence>